<accession>A0ABX7QWY1</accession>
<dbReference type="InterPro" id="IPR012337">
    <property type="entry name" value="RNaseH-like_sf"/>
</dbReference>
<name>A0ABX7QWY1_9GAMM</name>
<dbReference type="Proteomes" id="UP000662770">
    <property type="component" value="Chromosome"/>
</dbReference>
<dbReference type="SUPFAM" id="SSF53098">
    <property type="entry name" value="Ribonuclease H-like"/>
    <property type="match status" value="1"/>
</dbReference>
<evidence type="ECO:0000259" key="1">
    <source>
        <dbReference type="Pfam" id="PF14706"/>
    </source>
</evidence>
<dbReference type="Gene3D" id="3.90.350.10">
    <property type="entry name" value="Transposase Inhibitor Protein From Tn5, Chain A, domain 1"/>
    <property type="match status" value="1"/>
</dbReference>
<protein>
    <recommendedName>
        <fullName evidence="1">Transposase Tn5-like N-terminal domain-containing protein</fullName>
    </recommendedName>
</protein>
<reference evidence="2 3" key="1">
    <citation type="submission" date="2021-03" db="EMBL/GenBank/DDBJ databases">
        <title>Novel species identification of genus Shewanella.</title>
        <authorList>
            <person name="Liu G."/>
            <person name="Zhang Q."/>
        </authorList>
    </citation>
    <scope>NUCLEOTIDE SEQUENCE [LARGE SCALE GENOMIC DNA]</scope>
    <source>
        <strain evidence="2 3">FJAT-51800</strain>
    </source>
</reference>
<evidence type="ECO:0000313" key="3">
    <source>
        <dbReference type="Proteomes" id="UP000662770"/>
    </source>
</evidence>
<dbReference type="EMBL" id="CP071503">
    <property type="protein sequence ID" value="QSX35485.1"/>
    <property type="molecule type" value="Genomic_DNA"/>
</dbReference>
<keyword evidence="3" id="KW-1185">Reference proteome</keyword>
<evidence type="ECO:0000313" key="2">
    <source>
        <dbReference type="EMBL" id="QSX35485.1"/>
    </source>
</evidence>
<sequence>MVKLAASLANSLGKPIVNTTQSSTDMEGAYRFIRNERIKASSIAEAGFEVAVLNARAHQPLLALEDTTTISYSHKSVRSDLGHVNQGNRYRGLFAHSILSRVSKAGQMFKRILVLWAALMAL</sequence>
<organism evidence="2 3">
    <name type="scientific">Shewanella avicenniae</name>
    <dbReference type="NCBI Taxonomy" id="2814294"/>
    <lineage>
        <taxon>Bacteria</taxon>
        <taxon>Pseudomonadati</taxon>
        <taxon>Pseudomonadota</taxon>
        <taxon>Gammaproteobacteria</taxon>
        <taxon>Alteromonadales</taxon>
        <taxon>Shewanellaceae</taxon>
        <taxon>Shewanella</taxon>
    </lineage>
</organism>
<proteinExistence type="predicted"/>
<gene>
    <name evidence="2" type="ORF">JYB87_11105</name>
</gene>
<dbReference type="Gene3D" id="1.10.246.40">
    <property type="entry name" value="Tn5 transposase, domain 1"/>
    <property type="match status" value="1"/>
</dbReference>
<dbReference type="InterPro" id="IPR038215">
    <property type="entry name" value="TN5-like_N_sf"/>
</dbReference>
<dbReference type="InterPro" id="IPR014735">
    <property type="entry name" value="Transposase_Tn5-like_N"/>
</dbReference>
<feature type="domain" description="Transposase Tn5-like N-terminal" evidence="1">
    <location>
        <begin position="2"/>
        <end position="38"/>
    </location>
</feature>
<dbReference type="Pfam" id="PF14706">
    <property type="entry name" value="Tnp_DNA_bind"/>
    <property type="match status" value="1"/>
</dbReference>